<dbReference type="PANTHER" id="PTHR31134:SF1">
    <property type="entry name" value="TRANSMEMBRANE PROTEIN 128"/>
    <property type="match status" value="1"/>
</dbReference>
<dbReference type="AlphaFoldDB" id="A0A8T2QVH6"/>
<dbReference type="PANTHER" id="PTHR31134">
    <property type="entry name" value="TRANSMEMBRANE PROTEIN 128"/>
    <property type="match status" value="1"/>
</dbReference>
<evidence type="ECO:0000256" key="1">
    <source>
        <dbReference type="SAM" id="Phobius"/>
    </source>
</evidence>
<organism evidence="2 3">
    <name type="scientific">Ceratopteris richardii</name>
    <name type="common">Triangle waterfern</name>
    <dbReference type="NCBI Taxonomy" id="49495"/>
    <lineage>
        <taxon>Eukaryota</taxon>
        <taxon>Viridiplantae</taxon>
        <taxon>Streptophyta</taxon>
        <taxon>Embryophyta</taxon>
        <taxon>Tracheophyta</taxon>
        <taxon>Polypodiopsida</taxon>
        <taxon>Polypodiidae</taxon>
        <taxon>Polypodiales</taxon>
        <taxon>Pteridineae</taxon>
        <taxon>Pteridaceae</taxon>
        <taxon>Parkerioideae</taxon>
        <taxon>Ceratopteris</taxon>
    </lineage>
</organism>
<gene>
    <name evidence="2" type="ORF">KP509_32G066500</name>
</gene>
<keyword evidence="1" id="KW-0472">Membrane</keyword>
<dbReference type="OMA" id="CIMLNIA"/>
<dbReference type="Pfam" id="PF20479">
    <property type="entry name" value="TMEM128"/>
    <property type="match status" value="1"/>
</dbReference>
<evidence type="ECO:0000313" key="3">
    <source>
        <dbReference type="Proteomes" id="UP000825935"/>
    </source>
</evidence>
<comment type="caution">
    <text evidence="2">The sequence shown here is derived from an EMBL/GenBank/DDBJ whole genome shotgun (WGS) entry which is preliminary data.</text>
</comment>
<keyword evidence="3" id="KW-1185">Reference proteome</keyword>
<reference evidence="2" key="1">
    <citation type="submission" date="2021-08" db="EMBL/GenBank/DDBJ databases">
        <title>WGS assembly of Ceratopteris richardii.</title>
        <authorList>
            <person name="Marchant D.B."/>
            <person name="Chen G."/>
            <person name="Jenkins J."/>
            <person name="Shu S."/>
            <person name="Leebens-Mack J."/>
            <person name="Grimwood J."/>
            <person name="Schmutz J."/>
            <person name="Soltis P."/>
            <person name="Soltis D."/>
            <person name="Chen Z.-H."/>
        </authorList>
    </citation>
    <scope>NUCLEOTIDE SEQUENCE</scope>
    <source>
        <strain evidence="2">Whitten #5841</strain>
        <tissue evidence="2">Leaf</tissue>
    </source>
</reference>
<keyword evidence="1" id="KW-1133">Transmembrane helix</keyword>
<evidence type="ECO:0000313" key="2">
    <source>
        <dbReference type="EMBL" id="KAH7287620.1"/>
    </source>
</evidence>
<feature type="transmembrane region" description="Helical" evidence="1">
    <location>
        <begin position="123"/>
        <end position="150"/>
    </location>
</feature>
<feature type="transmembrane region" description="Helical" evidence="1">
    <location>
        <begin position="53"/>
        <end position="71"/>
    </location>
</feature>
<feature type="transmembrane region" description="Helical" evidence="1">
    <location>
        <begin position="156"/>
        <end position="176"/>
    </location>
</feature>
<sequence>MSFVTVRQRYNPYQLEVESQQHNQQALDAPFDYLNALRLLLSSPSRYESSWRYKLESFLWIASAAFIVYYGDFRTNFLLLLATDARIHRPSFNLGLMFLLLDIAIILYVAYRLRTLEKAHDRLVMVAQGTVPAATLFGVTTFSLFSYALWPIWRFLTIPMLFTLFMALMVIIPYLAPYFNAKLDMDALRGIYIRPAE</sequence>
<accession>A0A8T2QVH6</accession>
<dbReference type="Proteomes" id="UP000825935">
    <property type="component" value="Chromosome 32"/>
</dbReference>
<keyword evidence="1" id="KW-0812">Transmembrane</keyword>
<dbReference type="InterPro" id="IPR033579">
    <property type="entry name" value="TMEM128"/>
</dbReference>
<protein>
    <submittedName>
        <fullName evidence="2">Uncharacterized protein</fullName>
    </submittedName>
</protein>
<feature type="transmembrane region" description="Helical" evidence="1">
    <location>
        <begin position="91"/>
        <end position="111"/>
    </location>
</feature>
<proteinExistence type="predicted"/>
<name>A0A8T2QVH6_CERRI</name>
<dbReference type="EMBL" id="CM035437">
    <property type="protein sequence ID" value="KAH7287620.1"/>
    <property type="molecule type" value="Genomic_DNA"/>
</dbReference>
<dbReference type="OrthoDB" id="58903at2759"/>